<evidence type="ECO:0000256" key="11">
    <source>
        <dbReference type="ARBA" id="ARBA00022989"/>
    </source>
</evidence>
<dbReference type="NCBIfam" id="TIGR01152">
    <property type="entry name" value="psbD"/>
    <property type="match status" value="1"/>
</dbReference>
<dbReference type="PANTHER" id="PTHR33149:SF12">
    <property type="entry name" value="PHOTOSYSTEM II D2 PROTEIN"/>
    <property type="match status" value="1"/>
</dbReference>
<dbReference type="GO" id="GO:0016491">
    <property type="term" value="F:oxidoreductase activity"/>
    <property type="evidence" value="ECO:0007669"/>
    <property type="project" value="UniProtKB-KW"/>
</dbReference>
<feature type="transmembrane region" description="Helical" evidence="22">
    <location>
        <begin position="192"/>
        <end position="214"/>
    </location>
</feature>
<geneLocation type="chloroplast" evidence="23"/>
<keyword evidence="10 19" id="KW-0249">Electron transport</keyword>
<keyword evidence="16 19" id="KW-0604">Photosystem II</keyword>
<dbReference type="GO" id="GO:0009535">
    <property type="term" value="C:chloroplast thylakoid membrane"/>
    <property type="evidence" value="ECO:0007669"/>
    <property type="project" value="UniProtKB-SubCell"/>
</dbReference>
<dbReference type="Pfam" id="PF00124">
    <property type="entry name" value="Photo_RC"/>
    <property type="match status" value="1"/>
</dbReference>
<evidence type="ECO:0000256" key="10">
    <source>
        <dbReference type="ARBA" id="ARBA00022982"/>
    </source>
</evidence>
<feature type="binding site" evidence="19">
    <location>
        <position position="168"/>
    </location>
    <ligand>
        <name>pheophytin a</name>
        <dbReference type="ChEBI" id="CHEBI:136840"/>
        <label>D2</label>
    </ligand>
</feature>
<evidence type="ECO:0000256" key="2">
    <source>
        <dbReference type="ARBA" id="ARBA00008204"/>
    </source>
</evidence>
<evidence type="ECO:0000256" key="17">
    <source>
        <dbReference type="ARBA" id="ARBA00045803"/>
    </source>
</evidence>
<feature type="binding site" description="axial binding residue" evidence="19">
    <location>
        <position position="223"/>
    </location>
    <ligand>
        <name>chlorophyll a</name>
        <dbReference type="ChEBI" id="CHEBI:58416"/>
        <label>PD2</label>
    </ligand>
    <ligandPart>
        <name>Mg</name>
        <dbReference type="ChEBI" id="CHEBI:25107"/>
    </ligandPart>
</feature>
<sequence>MYRNLIGFLLLIFSSKILVLNLNLIYSTKFIENKGYLPGSVTLLDDWLKRDRFVFIGWSGLLLFPSAYLSLGGWFTGTTFVTSWFTHGLATSYLEGCNFLTAAVSTPANCMGHSLLLLWGPEAQGYFTRWVLFGGLWTFIVLHGLFGVVAFCLRQFEIARLVNIRPYNALAFSGPIVVYSSVFLIYPLGQSSWFFAPSFGVAAIFRFLLFLQGFHNWTLNPFHMMGVAGILGGALLSAIHGATVVNTIYQDGVAYTTFRAFSPTQPEETYSMVTANRFWSQIFGVAFSNKRWLHFFMLFVPLTGMWTSSVGIIGLAFNLRAYDFISQELKAAEDPEFETFYTKNILLNEGIRLWMAVQDQPHENFQFPEEVLPRGNSL</sequence>
<keyword evidence="8 19" id="KW-0479">Metal-binding</keyword>
<dbReference type="PROSITE" id="PS00244">
    <property type="entry name" value="REACTION_CENTER"/>
    <property type="match status" value="1"/>
</dbReference>
<evidence type="ECO:0000256" key="13">
    <source>
        <dbReference type="ARBA" id="ARBA00023002"/>
    </source>
</evidence>
<keyword evidence="11 19" id="KW-1133">Transmembrane helix</keyword>
<feature type="transmembrane region" description="Helical" evidence="22">
    <location>
        <begin position="53"/>
        <end position="75"/>
    </location>
</feature>
<comment type="function">
    <text evidence="17 19">Photosystem II (PSII) is a light-driven water:plastoquinone oxidoreductase that uses light energy to abstract electrons from H(2)O, generating O(2) and a proton gradient subsequently used for ATP formation. It consists of a core antenna complex that captures photons, and an electron transfer chain that converts photonic excitation into a charge separation. The D1/D2 (PsbA/PsbD) reaction center heterodimer binds P680, the primary electron donor of PSII as well as several subsequent electron acceptors. D2 is needed for assembly of a stable PSII complex.</text>
</comment>
<evidence type="ECO:0000256" key="14">
    <source>
        <dbReference type="ARBA" id="ARBA00023004"/>
    </source>
</evidence>
<feature type="transmembrane region" description="Helical" evidence="22">
    <location>
        <begin position="6"/>
        <end position="26"/>
    </location>
</feature>
<dbReference type="PRINTS" id="PR00256">
    <property type="entry name" value="REACTNCENTRE"/>
</dbReference>
<comment type="subunit">
    <text evidence="19">PSII is composed of 1 copy each of membrane proteins PsbA, PsbB, PsbC, PsbD, PsbE, PsbF, PsbH, PsbI, PsbJ, PsbK, PsbL, PsbM, PsbT, PsbX, PsbY, PsbZ, Psb30/Ycf12, at least 3 peripheral proteins of the oxygen-evolving complex and a large number of cofactors. It forms dimeric complexes.</text>
</comment>
<keyword evidence="13 19" id="KW-0560">Oxidoreductase</keyword>
<evidence type="ECO:0000313" key="23">
    <source>
        <dbReference type="EMBL" id="ABB89029.1"/>
    </source>
</evidence>
<dbReference type="GO" id="GO:0016168">
    <property type="term" value="F:chlorophyll binding"/>
    <property type="evidence" value="ECO:0007669"/>
    <property type="project" value="UniProtKB-UniRule"/>
</dbReference>
<dbReference type="GO" id="GO:0005506">
    <property type="term" value="F:iron ion binding"/>
    <property type="evidence" value="ECO:0007669"/>
    <property type="project" value="UniProtKB-UniRule"/>
</dbReference>
<comment type="similarity">
    <text evidence="2 19 20">Belongs to the reaction center PufL/M/PsbA/D family.</text>
</comment>
<dbReference type="PANTHER" id="PTHR33149">
    <property type="entry name" value="PHOTOSYSTEM II PROTEIN D1"/>
    <property type="match status" value="1"/>
</dbReference>
<keyword evidence="6 23" id="KW-0934">Plastid</keyword>
<name>Q2I6P6_LINPO</name>
<feature type="transmembrane region" description="Helical" evidence="22">
    <location>
        <begin position="226"/>
        <end position="249"/>
    </location>
</feature>
<evidence type="ECO:0000256" key="22">
    <source>
        <dbReference type="SAM" id="Phobius"/>
    </source>
</evidence>
<proteinExistence type="evidence at transcript level"/>
<evidence type="ECO:0000256" key="5">
    <source>
        <dbReference type="ARBA" id="ARBA00022531"/>
    </source>
</evidence>
<dbReference type="GO" id="GO:0009772">
    <property type="term" value="P:photosynthetic electron transport in photosystem II"/>
    <property type="evidence" value="ECO:0007669"/>
    <property type="project" value="InterPro"/>
</dbReference>
<keyword evidence="14 19" id="KW-0408">Iron</keyword>
<evidence type="ECO:0000256" key="7">
    <source>
        <dbReference type="ARBA" id="ARBA00022692"/>
    </source>
</evidence>
<keyword evidence="12 19" id="KW-0157">Chromophore</keyword>
<comment type="subcellular location">
    <subcellularLocation>
        <location evidence="1">Membrane</location>
        <topology evidence="1">Multi-pass membrane protein</topology>
    </subcellularLocation>
    <subcellularLocation>
        <location evidence="19">Plastid</location>
        <location evidence="19">Chloroplast thylakoid membrane</location>
        <topology evidence="19">Multi-pass membrane protein</topology>
    </subcellularLocation>
</comment>
<evidence type="ECO:0000256" key="18">
    <source>
        <dbReference type="ARBA" id="ARBA00048801"/>
    </source>
</evidence>
<keyword evidence="19" id="KW-0793">Thylakoid</keyword>
<accession>Q2I6P6</accession>
<evidence type="ECO:0000256" key="16">
    <source>
        <dbReference type="ARBA" id="ARBA00023276"/>
    </source>
</evidence>
<keyword evidence="9 19" id="KW-0460">Magnesium</keyword>
<feature type="binding site" evidence="19">
    <location>
        <position position="155"/>
    </location>
    <ligand>
        <name>pheophytin a</name>
        <dbReference type="ChEBI" id="CHEBI:136840"/>
        <label>D2</label>
    </ligand>
</feature>
<evidence type="ECO:0000256" key="4">
    <source>
        <dbReference type="ARBA" id="ARBA00022494"/>
    </source>
</evidence>
<comment type="miscellaneous">
    <text evidence="19">2 of the reaction center chlorophylls (ChlD1 and ChlD2) are entirely coordinated by water.</text>
</comment>
<gene>
    <name evidence="19 23" type="primary">psbD</name>
</gene>
<dbReference type="InterPro" id="IPR005868">
    <property type="entry name" value="PSII_PsbD/D2"/>
</dbReference>
<evidence type="ECO:0000256" key="1">
    <source>
        <dbReference type="ARBA" id="ARBA00004141"/>
    </source>
</evidence>
<keyword evidence="23" id="KW-0150">Chloroplast</keyword>
<evidence type="ECO:0000256" key="21">
    <source>
        <dbReference type="RuleBase" id="RU004333"/>
    </source>
</evidence>
<feature type="binding site" evidence="19">
    <location>
        <position position="294"/>
    </location>
    <ligand>
        <name>Fe cation</name>
        <dbReference type="ChEBI" id="CHEBI:24875"/>
        <note>ligand shared with heterodimeric partner</note>
    </ligand>
</feature>
<dbReference type="HAMAP" id="MF_01383">
    <property type="entry name" value="PSII_PsbD_D2"/>
    <property type="match status" value="1"/>
</dbReference>
<dbReference type="GO" id="GO:0009055">
    <property type="term" value="F:electron transfer activity"/>
    <property type="evidence" value="ECO:0007669"/>
    <property type="project" value="UniProtKB-UniRule"/>
</dbReference>
<evidence type="ECO:0000256" key="15">
    <source>
        <dbReference type="ARBA" id="ARBA00023136"/>
    </source>
</evidence>
<dbReference type="Gene3D" id="1.20.85.10">
    <property type="entry name" value="Photosystem II protein D1-like"/>
    <property type="match status" value="1"/>
</dbReference>
<keyword evidence="7 19" id="KW-0812">Transmembrane</keyword>
<keyword evidence="15 19" id="KW-0472">Membrane</keyword>
<organism evidence="23">
    <name type="scientific">Lingulaulax polyedra</name>
    <name type="common">Dinoflagellate</name>
    <name type="synonym">Lingulodinium polyedra</name>
    <dbReference type="NCBI Taxonomy" id="160621"/>
    <lineage>
        <taxon>Eukaryota</taxon>
        <taxon>Sar</taxon>
        <taxon>Alveolata</taxon>
        <taxon>Dinophyceae</taxon>
        <taxon>Gonyaulacales</taxon>
        <taxon>Lingulodiniaceae</taxon>
        <taxon>Lingulaulax</taxon>
    </lineage>
</organism>
<reference evidence="23" key="1">
    <citation type="journal article" date="2006" name="Nucleic Acids Res.">
        <title>Rampant polyuridylylation of plastid gene transcripts in the dinoflagellate Lingulodinium.</title>
        <authorList>
            <person name="Wang Y."/>
            <person name="Morse D."/>
        </authorList>
    </citation>
    <scope>NUCLEOTIDE SEQUENCE</scope>
</reference>
<protein>
    <recommendedName>
        <fullName evidence="19 21">Photosystem II D2 protein</fullName>
        <shortName evidence="19">PSII D2 protein</shortName>
        <ecNumber evidence="19">1.10.3.9</ecNumber>
    </recommendedName>
    <alternativeName>
        <fullName evidence="19">Photosystem Q(A) protein</fullName>
    </alternativeName>
</protein>
<dbReference type="EC" id="1.10.3.9" evidence="19"/>
<dbReference type="InterPro" id="IPR036854">
    <property type="entry name" value="Photo_II_D1/D2_sf"/>
</dbReference>
<evidence type="ECO:0000256" key="8">
    <source>
        <dbReference type="ARBA" id="ARBA00022723"/>
    </source>
</evidence>
<keyword evidence="4 19" id="KW-0148">Chlorophyll</keyword>
<evidence type="ECO:0000256" key="20">
    <source>
        <dbReference type="RuleBase" id="RU004331"/>
    </source>
</evidence>
<feature type="binding site" evidence="19">
    <location>
        <position position="240"/>
    </location>
    <ligand>
        <name>a plastoquinone</name>
        <dbReference type="ChEBI" id="CHEBI:17757"/>
        <label>Q(A)</label>
    </ligand>
</feature>
<dbReference type="EMBL" id="DQ264847">
    <property type="protein sequence ID" value="ABB89029.1"/>
    <property type="molecule type" value="mRNA"/>
</dbReference>
<evidence type="ECO:0000256" key="12">
    <source>
        <dbReference type="ARBA" id="ARBA00022991"/>
    </source>
</evidence>
<dbReference type="InterPro" id="IPR055266">
    <property type="entry name" value="D1/D2"/>
</dbReference>
<comment type="catalytic activity">
    <reaction evidence="18 19">
        <text>2 a plastoquinone + 4 hnu + 2 H2O = 2 a plastoquinol + O2</text>
        <dbReference type="Rhea" id="RHEA:36359"/>
        <dbReference type="Rhea" id="RHEA-COMP:9561"/>
        <dbReference type="Rhea" id="RHEA-COMP:9562"/>
        <dbReference type="ChEBI" id="CHEBI:15377"/>
        <dbReference type="ChEBI" id="CHEBI:15379"/>
        <dbReference type="ChEBI" id="CHEBI:17757"/>
        <dbReference type="ChEBI" id="CHEBI:30212"/>
        <dbReference type="ChEBI" id="CHEBI:62192"/>
        <dbReference type="EC" id="1.10.3.9"/>
    </reaction>
</comment>
<dbReference type="SUPFAM" id="SSF81483">
    <property type="entry name" value="Bacterial photosystem II reaction centre, L and M subunits"/>
    <property type="match status" value="1"/>
</dbReference>
<evidence type="ECO:0000256" key="19">
    <source>
        <dbReference type="HAMAP-Rule" id="MF_01383"/>
    </source>
</evidence>
<evidence type="ECO:0000256" key="3">
    <source>
        <dbReference type="ARBA" id="ARBA00022448"/>
    </source>
</evidence>
<feature type="transmembrane region" description="Helical" evidence="22">
    <location>
        <begin position="292"/>
        <end position="317"/>
    </location>
</feature>
<dbReference type="InterPro" id="IPR055265">
    <property type="entry name" value="Photo_RC_L/M_CS"/>
</dbReference>
<keyword evidence="3 19" id="KW-0813">Transport</keyword>
<feature type="binding site" description="axial binding residue" evidence="19">
    <location>
        <position position="143"/>
    </location>
    <ligand>
        <name>chlorophyll a</name>
        <dbReference type="ChEBI" id="CHEBI:58416"/>
        <label>ChlzD2</label>
    </ligand>
    <ligandPart>
        <name>Mg</name>
        <dbReference type="ChEBI" id="CHEBI:25107"/>
    </ligandPart>
</feature>
<evidence type="ECO:0000256" key="6">
    <source>
        <dbReference type="ARBA" id="ARBA00022640"/>
    </source>
</evidence>
<feature type="binding site" evidence="19">
    <location>
        <position position="287"/>
    </location>
    <ligand>
        <name>a plastoquinone</name>
        <dbReference type="ChEBI" id="CHEBI:17757"/>
        <label>Q(A)</label>
    </ligand>
</feature>
<dbReference type="GO" id="GO:0009523">
    <property type="term" value="C:photosystem II"/>
    <property type="evidence" value="ECO:0007669"/>
    <property type="project" value="UniProtKB-KW"/>
</dbReference>
<feature type="transmembrane region" description="Helical" evidence="22">
    <location>
        <begin position="130"/>
        <end position="153"/>
    </location>
</feature>
<keyword evidence="5 19" id="KW-0602">Photosynthesis</keyword>
<feature type="binding site" evidence="19">
    <location>
        <position position="240"/>
    </location>
    <ligand>
        <name>Fe cation</name>
        <dbReference type="ChEBI" id="CHEBI:24875"/>
        <note>ligand shared with heterodimeric partner</note>
    </ligand>
</feature>
<feature type="transmembrane region" description="Helical" evidence="22">
    <location>
        <begin position="165"/>
        <end position="186"/>
    </location>
</feature>
<dbReference type="InterPro" id="IPR000484">
    <property type="entry name" value="Photo_RC_L/M"/>
</dbReference>
<evidence type="ECO:0000256" key="9">
    <source>
        <dbReference type="ARBA" id="ARBA00022842"/>
    </source>
</evidence>
<dbReference type="AlphaFoldDB" id="Q2I6P6"/>